<proteinExistence type="predicted"/>
<dbReference type="AlphaFoldDB" id="A0A5C5ZCP1"/>
<dbReference type="RefSeq" id="WP_146402863.1">
    <property type="nucleotide sequence ID" value="NZ_SJPJ01000001.1"/>
</dbReference>
<accession>A0A5C5ZCP1</accession>
<comment type="caution">
    <text evidence="1">The sequence shown here is derived from an EMBL/GenBank/DDBJ whole genome shotgun (WGS) entry which is preliminary data.</text>
</comment>
<protein>
    <submittedName>
        <fullName evidence="1">Uncharacterized protein</fullName>
    </submittedName>
</protein>
<dbReference type="EMBL" id="SJPJ01000001">
    <property type="protein sequence ID" value="TWT84936.1"/>
    <property type="molecule type" value="Genomic_DNA"/>
</dbReference>
<dbReference type="Proteomes" id="UP000315010">
    <property type="component" value="Unassembled WGS sequence"/>
</dbReference>
<evidence type="ECO:0000313" key="1">
    <source>
        <dbReference type="EMBL" id="TWT84936.1"/>
    </source>
</evidence>
<dbReference type="OrthoDB" id="224255at2"/>
<sequence>MQESGHYSIAGFFFQLLASADDALKLYFTNTDPNELSAIFTLEKLGQDGIISYPNNHRLRMIQYKYSSTGKHLEPTDLRDILIAFRRSTLAAKVQPADIDCYLTTNRPLSEATKKWFDGNSAKKMTGHQFRDLLHDGIEAKTKKTLPFTKFHTVFDCLKYDRRDLNAAKSEIESVANSHGMKEHELAIGINNLIGLLTGIASSTTRDLNRQQLIEALVGRTDPLSLTCDRSAEIQKKAVLSFKKMQGAAETTLHRGIVSEIAKAAALHPFIVVKGEGGCGKTVTVCDSAIENLGTRGVPPGFVLIVKAYQLNQTSVQDAVRRWRNQNENPDQLAWDETMKRLEKANSQRPVLTLYIDGVDERHGRQGLPTKARNFLCELIFAATESSRNGMPTFSVVLSCRSESELSGLGGGGFPFSEKPFPFSVSEFTNGDLSRLASELKSCPRAGRRIRDHLATRQTRRGVAPSTEKPVHLDRIDIIRHPVFWRCFTLLSVPEQHSFLDGTAESRDAIALSYVRWFFQKVTDRIGDLPLNAAQVAMKESAKRFLAGNPSREADLNDDWLVPCDAVKCPPTHQMPIFDEAVSAGLIEHESGGNNRKWRWNRPWLCEYFARENING</sequence>
<evidence type="ECO:0000313" key="2">
    <source>
        <dbReference type="Proteomes" id="UP000315010"/>
    </source>
</evidence>
<reference evidence="1 2" key="1">
    <citation type="submission" date="2019-02" db="EMBL/GenBank/DDBJ databases">
        <title>Deep-cultivation of Planctomycetes and their phenomic and genomic characterization uncovers novel biology.</title>
        <authorList>
            <person name="Wiegand S."/>
            <person name="Jogler M."/>
            <person name="Boedeker C."/>
            <person name="Pinto D."/>
            <person name="Vollmers J."/>
            <person name="Rivas-Marin E."/>
            <person name="Kohn T."/>
            <person name="Peeters S.H."/>
            <person name="Heuer A."/>
            <person name="Rast P."/>
            <person name="Oberbeckmann S."/>
            <person name="Bunk B."/>
            <person name="Jeske O."/>
            <person name="Meyerdierks A."/>
            <person name="Storesund J.E."/>
            <person name="Kallscheuer N."/>
            <person name="Luecker S."/>
            <person name="Lage O.M."/>
            <person name="Pohl T."/>
            <person name="Merkel B.J."/>
            <person name="Hornburger P."/>
            <person name="Mueller R.-W."/>
            <person name="Bruemmer F."/>
            <person name="Labrenz M."/>
            <person name="Spormann A.M."/>
            <person name="Op Den Camp H."/>
            <person name="Overmann J."/>
            <person name="Amann R."/>
            <person name="Jetten M.S.M."/>
            <person name="Mascher T."/>
            <person name="Medema M.H."/>
            <person name="Devos D.P."/>
            <person name="Kaster A.-K."/>
            <person name="Ovreas L."/>
            <person name="Rohde M."/>
            <person name="Galperin M.Y."/>
            <person name="Jogler C."/>
        </authorList>
    </citation>
    <scope>NUCLEOTIDE SEQUENCE [LARGE SCALE GENOMIC DNA]</scope>
    <source>
        <strain evidence="1 2">CA13</strain>
    </source>
</reference>
<keyword evidence="2" id="KW-1185">Reference proteome</keyword>
<organism evidence="1 2">
    <name type="scientific">Novipirellula herctigrandis</name>
    <dbReference type="NCBI Taxonomy" id="2527986"/>
    <lineage>
        <taxon>Bacteria</taxon>
        <taxon>Pseudomonadati</taxon>
        <taxon>Planctomycetota</taxon>
        <taxon>Planctomycetia</taxon>
        <taxon>Pirellulales</taxon>
        <taxon>Pirellulaceae</taxon>
        <taxon>Novipirellula</taxon>
    </lineage>
</organism>
<name>A0A5C5ZCP1_9BACT</name>
<gene>
    <name evidence="1" type="ORF">CA13_64170</name>
</gene>